<dbReference type="KEGG" id="ker:91102185"/>
<feature type="compositionally biased region" description="Polar residues" evidence="1">
    <location>
        <begin position="20"/>
        <end position="30"/>
    </location>
</feature>
<feature type="region of interest" description="Disordered" evidence="1">
    <location>
        <begin position="1"/>
        <end position="63"/>
    </location>
</feature>
<sequence>MSSQETHQGTTKLATDDATQDATQEGATENATREADQNPIQDAWNDTAQGSTTKKSDPWSSTRDIVYDSERGYTFPSLKKIMMKTNGYFASNLKVKADKAVLPEIKEDYARAQDKFRTLLGLHDGLQSQLVEQSSTTMAPVTVHTPVEEYRKGRKIAKNTESFNLQGPYYLSDYEQERPEDLAGSSE</sequence>
<dbReference type="EMBL" id="CP144089">
    <property type="protein sequence ID" value="WWD05308.1"/>
    <property type="molecule type" value="Genomic_DNA"/>
</dbReference>
<evidence type="ECO:0000256" key="1">
    <source>
        <dbReference type="SAM" id="MobiDB-lite"/>
    </source>
</evidence>
<evidence type="ECO:0000313" key="3">
    <source>
        <dbReference type="Proteomes" id="UP001358614"/>
    </source>
</evidence>
<proteinExistence type="predicted"/>
<dbReference type="RefSeq" id="XP_066083275.1">
    <property type="nucleotide sequence ID" value="XM_066227178.1"/>
</dbReference>
<gene>
    <name evidence="2" type="ORF">V865_003381</name>
</gene>
<feature type="compositionally biased region" description="Polar residues" evidence="1">
    <location>
        <begin position="38"/>
        <end position="63"/>
    </location>
</feature>
<accession>A0AAX4KGY8</accession>
<organism evidence="2 3">
    <name type="scientific">Kwoniella europaea PYCC6329</name>
    <dbReference type="NCBI Taxonomy" id="1423913"/>
    <lineage>
        <taxon>Eukaryota</taxon>
        <taxon>Fungi</taxon>
        <taxon>Dikarya</taxon>
        <taxon>Basidiomycota</taxon>
        <taxon>Agaricomycotina</taxon>
        <taxon>Tremellomycetes</taxon>
        <taxon>Tremellales</taxon>
        <taxon>Cryptococcaceae</taxon>
        <taxon>Kwoniella</taxon>
    </lineage>
</organism>
<name>A0AAX4KGY8_9TREE</name>
<dbReference type="Proteomes" id="UP001358614">
    <property type="component" value="Chromosome 1"/>
</dbReference>
<feature type="compositionally biased region" description="Polar residues" evidence="1">
    <location>
        <begin position="1"/>
        <end position="13"/>
    </location>
</feature>
<reference evidence="2 3" key="1">
    <citation type="submission" date="2024-01" db="EMBL/GenBank/DDBJ databases">
        <title>Comparative genomics of Cryptococcus and Kwoniella reveals pathogenesis evolution and contrasting modes of karyotype evolution via chromosome fusion or intercentromeric recombination.</title>
        <authorList>
            <person name="Coelho M.A."/>
            <person name="David-Palma M."/>
            <person name="Shea T."/>
            <person name="Bowers K."/>
            <person name="McGinley-Smith S."/>
            <person name="Mohammad A.W."/>
            <person name="Gnirke A."/>
            <person name="Yurkov A.M."/>
            <person name="Nowrousian M."/>
            <person name="Sun S."/>
            <person name="Cuomo C.A."/>
            <person name="Heitman J."/>
        </authorList>
    </citation>
    <scope>NUCLEOTIDE SEQUENCE [LARGE SCALE GENOMIC DNA]</scope>
    <source>
        <strain evidence="2 3">PYCC6329</strain>
    </source>
</reference>
<dbReference type="AlphaFoldDB" id="A0AAX4KGY8"/>
<keyword evidence="3" id="KW-1185">Reference proteome</keyword>
<protein>
    <submittedName>
        <fullName evidence="2">Uncharacterized protein</fullName>
    </submittedName>
</protein>
<feature type="region of interest" description="Disordered" evidence="1">
    <location>
        <begin position="168"/>
        <end position="187"/>
    </location>
</feature>
<dbReference type="GeneID" id="91102185"/>
<evidence type="ECO:0000313" key="2">
    <source>
        <dbReference type="EMBL" id="WWD05308.1"/>
    </source>
</evidence>